<comment type="caution">
    <text evidence="1">The sequence shown here is derived from an EMBL/GenBank/DDBJ whole genome shotgun (WGS) entry which is preliminary data.</text>
</comment>
<gene>
    <name evidence="1" type="ORF">OIU79_004232</name>
</gene>
<sequence>MDRFSSFDLKFVTPVMGFIRKAHMFMGFIRKAHVCQQAATPSHGFHIGRPTYANKLLLRSWVSDGRPTYASKLLLQLWVSDGRPTSASKLLVQQTAWVVD</sequence>
<reference evidence="1" key="2">
    <citation type="journal article" date="2023" name="Int. J. Mol. Sci.">
        <title>De Novo Assembly and Annotation of 11 Diverse Shrub Willow (Salix) Genomes Reveals Novel Gene Organization in Sex-Linked Regions.</title>
        <authorList>
            <person name="Hyden B."/>
            <person name="Feng K."/>
            <person name="Yates T.B."/>
            <person name="Jawdy S."/>
            <person name="Cereghino C."/>
            <person name="Smart L.B."/>
            <person name="Muchero W."/>
        </authorList>
    </citation>
    <scope>NUCLEOTIDE SEQUENCE</scope>
    <source>
        <tissue evidence="1">Shoot tip</tissue>
    </source>
</reference>
<organism evidence="1 2">
    <name type="scientific">Salix purpurea</name>
    <name type="common">Purple osier willow</name>
    <dbReference type="NCBI Taxonomy" id="77065"/>
    <lineage>
        <taxon>Eukaryota</taxon>
        <taxon>Viridiplantae</taxon>
        <taxon>Streptophyta</taxon>
        <taxon>Embryophyta</taxon>
        <taxon>Tracheophyta</taxon>
        <taxon>Spermatophyta</taxon>
        <taxon>Magnoliopsida</taxon>
        <taxon>eudicotyledons</taxon>
        <taxon>Gunneridae</taxon>
        <taxon>Pentapetalae</taxon>
        <taxon>rosids</taxon>
        <taxon>fabids</taxon>
        <taxon>Malpighiales</taxon>
        <taxon>Salicaceae</taxon>
        <taxon>Saliceae</taxon>
        <taxon>Salix</taxon>
    </lineage>
</organism>
<accession>A0A9Q0Z9A7</accession>
<dbReference type="AlphaFoldDB" id="A0A9Q0Z9A7"/>
<dbReference type="Proteomes" id="UP001151532">
    <property type="component" value="Chromosome 8"/>
</dbReference>
<name>A0A9Q0Z9A7_SALPP</name>
<keyword evidence="2" id="KW-1185">Reference proteome</keyword>
<protein>
    <submittedName>
        <fullName evidence="1">Uncharacterized protein</fullName>
    </submittedName>
</protein>
<evidence type="ECO:0000313" key="1">
    <source>
        <dbReference type="EMBL" id="KAJ6726030.1"/>
    </source>
</evidence>
<reference evidence="1" key="1">
    <citation type="submission" date="2022-11" db="EMBL/GenBank/DDBJ databases">
        <authorList>
            <person name="Hyden B.L."/>
            <person name="Feng K."/>
            <person name="Yates T."/>
            <person name="Jawdy S."/>
            <person name="Smart L.B."/>
            <person name="Muchero W."/>
        </authorList>
    </citation>
    <scope>NUCLEOTIDE SEQUENCE</scope>
    <source>
        <tissue evidence="1">Shoot tip</tissue>
    </source>
</reference>
<dbReference type="EMBL" id="JAPFFK010000013">
    <property type="protein sequence ID" value="KAJ6726030.1"/>
    <property type="molecule type" value="Genomic_DNA"/>
</dbReference>
<evidence type="ECO:0000313" key="2">
    <source>
        <dbReference type="Proteomes" id="UP001151532"/>
    </source>
</evidence>
<proteinExistence type="predicted"/>